<evidence type="ECO:0000313" key="2">
    <source>
        <dbReference type="EMBL" id="MFB9992750.1"/>
    </source>
</evidence>
<keyword evidence="1" id="KW-0732">Signal</keyword>
<evidence type="ECO:0000313" key="3">
    <source>
        <dbReference type="Proteomes" id="UP001589733"/>
    </source>
</evidence>
<evidence type="ECO:0000256" key="1">
    <source>
        <dbReference type="SAM" id="SignalP"/>
    </source>
</evidence>
<evidence type="ECO:0008006" key="4">
    <source>
        <dbReference type="Google" id="ProtNLM"/>
    </source>
</evidence>
<keyword evidence="3" id="KW-1185">Reference proteome</keyword>
<comment type="caution">
    <text evidence="2">The sequence shown here is derived from an EMBL/GenBank/DDBJ whole genome shotgun (WGS) entry which is preliminary data.</text>
</comment>
<dbReference type="EMBL" id="JBHLYR010000038">
    <property type="protein sequence ID" value="MFB9992750.1"/>
    <property type="molecule type" value="Genomic_DNA"/>
</dbReference>
<protein>
    <recommendedName>
        <fullName evidence="4">Outer membrane protein beta-barrel domain-containing protein</fullName>
    </recommendedName>
</protein>
<accession>A0ABV6B196</accession>
<name>A0ABV6B196_9DEIO</name>
<proteinExistence type="predicted"/>
<feature type="chain" id="PRO_5046240588" description="Outer membrane protein beta-barrel domain-containing protein" evidence="1">
    <location>
        <begin position="27"/>
        <end position="285"/>
    </location>
</feature>
<organism evidence="2 3">
    <name type="scientific">Deinococcus oregonensis</name>
    <dbReference type="NCBI Taxonomy" id="1805970"/>
    <lineage>
        <taxon>Bacteria</taxon>
        <taxon>Thermotogati</taxon>
        <taxon>Deinococcota</taxon>
        <taxon>Deinococci</taxon>
        <taxon>Deinococcales</taxon>
        <taxon>Deinococcaceae</taxon>
        <taxon>Deinococcus</taxon>
    </lineage>
</organism>
<sequence>MKPSVKWIVSAAIAAASMGMMGTANAAEVRLGLNTGFGLGCQVAGARLGVQEGRIGGFVQGVYCNSNVQGVAGGVSVGGALTFDVYQSQTVGAYVLAGANTNPNTDPSLFAGAGVRYGIPLFPVEGYVEAGVQRTNTLLGAVVGPRVAVGLNYVFRGVDLSAPATAPVTPDANGNGTTSSGAPVACNISPAQDASNAASTARGAIQSAIQAGASAYSGIYSNINPSISVGSATVSGNTATVSGSVSFSATQVSNGQAVSGSYGGTVSLVRSGCGWQSTGYTRSGS</sequence>
<dbReference type="Proteomes" id="UP001589733">
    <property type="component" value="Unassembled WGS sequence"/>
</dbReference>
<gene>
    <name evidence="2" type="ORF">ACFFLM_12305</name>
</gene>
<feature type="signal peptide" evidence="1">
    <location>
        <begin position="1"/>
        <end position="26"/>
    </location>
</feature>
<dbReference type="RefSeq" id="WP_380010241.1">
    <property type="nucleotide sequence ID" value="NZ_JBHLYR010000038.1"/>
</dbReference>
<reference evidence="2 3" key="1">
    <citation type="submission" date="2024-09" db="EMBL/GenBank/DDBJ databases">
        <authorList>
            <person name="Sun Q."/>
            <person name="Mori K."/>
        </authorList>
    </citation>
    <scope>NUCLEOTIDE SEQUENCE [LARGE SCALE GENOMIC DNA]</scope>
    <source>
        <strain evidence="2 3">JCM 13503</strain>
    </source>
</reference>